<sequence>MQDPNADTEWNDILRSKGILPPKEDTSKEITEDQIIDIVENTVEQKLNVVKCYEDMTLDEIEALEDEEDERVLLEYRKKRIAEMKEAALKAKFGDVREISAEDYTEQVNKAGEGIWVVLHLYKSGIPLCTLINQFLTHLAQKFPATKFLRSISTTCIPNFPDKNLPAIFIYHEGELKKQFIGSDEFGGTKLKLEELEWIISETGAIKTDLESDPRPKNVTEDVMLSSLRSNEDDDNDW</sequence>
<dbReference type="Pfam" id="PF02114">
    <property type="entry name" value="Phosducin"/>
    <property type="match status" value="1"/>
</dbReference>
<evidence type="ECO:0000313" key="5">
    <source>
        <dbReference type="RefSeq" id="XP_013780874.1"/>
    </source>
</evidence>
<keyword evidence="4" id="KW-1185">Reference proteome</keyword>
<evidence type="ECO:0000313" key="6">
    <source>
        <dbReference type="RefSeq" id="XP_013780875.1"/>
    </source>
</evidence>
<feature type="region of interest" description="Disordered" evidence="2">
    <location>
        <begin position="210"/>
        <end position="238"/>
    </location>
</feature>
<dbReference type="RefSeq" id="XP_013780874.1">
    <property type="nucleotide sequence ID" value="XM_013925420.2"/>
</dbReference>
<dbReference type="PANTHER" id="PTHR45809:SF3">
    <property type="entry name" value="VIRAL IAP-ASSOCIATED FACTOR HOMOLOG"/>
    <property type="match status" value="1"/>
</dbReference>
<dbReference type="InterPro" id="IPR036249">
    <property type="entry name" value="Thioredoxin-like_sf"/>
</dbReference>
<feature type="domain" description="Phosducin" evidence="3">
    <location>
        <begin position="36"/>
        <end position="205"/>
    </location>
</feature>
<comment type="similarity">
    <text evidence="1">Belongs to the phosducin family.</text>
</comment>
<evidence type="ECO:0000259" key="3">
    <source>
        <dbReference type="Pfam" id="PF02114"/>
    </source>
</evidence>
<feature type="region of interest" description="Disordered" evidence="2">
    <location>
        <begin position="1"/>
        <end position="26"/>
    </location>
</feature>
<dbReference type="RefSeq" id="XP_013780875.1">
    <property type="nucleotide sequence ID" value="XM_013925421.2"/>
</dbReference>
<accession>A0ABM1SYS9</accession>
<protein>
    <submittedName>
        <fullName evidence="5 6">Phosducin-like protein 3</fullName>
    </submittedName>
</protein>
<gene>
    <name evidence="5 6 7" type="primary">LOC106465219</name>
</gene>
<evidence type="ECO:0000313" key="7">
    <source>
        <dbReference type="RefSeq" id="XP_022248785.1"/>
    </source>
</evidence>
<dbReference type="InterPro" id="IPR051498">
    <property type="entry name" value="Phosducin-like_chap/apop_reg"/>
</dbReference>
<proteinExistence type="inferred from homology"/>
<evidence type="ECO:0000256" key="1">
    <source>
        <dbReference type="ARBA" id="ARBA00009686"/>
    </source>
</evidence>
<name>A0ABM1SYS9_LIMPO</name>
<dbReference type="Gene3D" id="3.40.30.10">
    <property type="entry name" value="Glutaredoxin"/>
    <property type="match status" value="1"/>
</dbReference>
<evidence type="ECO:0000313" key="4">
    <source>
        <dbReference type="Proteomes" id="UP000694941"/>
    </source>
</evidence>
<dbReference type="SUPFAM" id="SSF52833">
    <property type="entry name" value="Thioredoxin-like"/>
    <property type="match status" value="1"/>
</dbReference>
<dbReference type="PANTHER" id="PTHR45809">
    <property type="entry name" value="VIRAL IAP-ASSOCIATED FACTOR HOMOLOG"/>
    <property type="match status" value="1"/>
</dbReference>
<dbReference type="Proteomes" id="UP000694941">
    <property type="component" value="Unplaced"/>
</dbReference>
<organism evidence="4 7">
    <name type="scientific">Limulus polyphemus</name>
    <name type="common">Atlantic horseshoe crab</name>
    <dbReference type="NCBI Taxonomy" id="6850"/>
    <lineage>
        <taxon>Eukaryota</taxon>
        <taxon>Metazoa</taxon>
        <taxon>Ecdysozoa</taxon>
        <taxon>Arthropoda</taxon>
        <taxon>Chelicerata</taxon>
        <taxon>Merostomata</taxon>
        <taxon>Xiphosura</taxon>
        <taxon>Limulidae</taxon>
        <taxon>Limulus</taxon>
    </lineage>
</organism>
<dbReference type="InterPro" id="IPR024253">
    <property type="entry name" value="Phosducin_thioredoxin-like_dom"/>
</dbReference>
<dbReference type="RefSeq" id="XP_022248785.1">
    <property type="nucleotide sequence ID" value="XM_022393077.1"/>
</dbReference>
<dbReference type="CDD" id="cd02988">
    <property type="entry name" value="Phd_like_VIAF"/>
    <property type="match status" value="1"/>
</dbReference>
<evidence type="ECO:0000256" key="2">
    <source>
        <dbReference type="SAM" id="MobiDB-lite"/>
    </source>
</evidence>
<feature type="compositionally biased region" description="Basic and acidic residues" evidence="2">
    <location>
        <begin position="210"/>
        <end position="220"/>
    </location>
</feature>
<reference evidence="5 6" key="1">
    <citation type="submission" date="2025-05" db="UniProtKB">
        <authorList>
            <consortium name="RefSeq"/>
        </authorList>
    </citation>
    <scope>IDENTIFICATION</scope>
    <source>
        <tissue evidence="5 6">Muscle</tissue>
    </source>
</reference>
<dbReference type="GeneID" id="106465219"/>